<dbReference type="AlphaFoldDB" id="A0A1Z8BB59"/>
<evidence type="ECO:0000313" key="3">
    <source>
        <dbReference type="Proteomes" id="UP000196102"/>
    </source>
</evidence>
<feature type="chain" id="PRO_5013120248" evidence="1">
    <location>
        <begin position="18"/>
        <end position="167"/>
    </location>
</feature>
<evidence type="ECO:0000256" key="1">
    <source>
        <dbReference type="SAM" id="SignalP"/>
    </source>
</evidence>
<dbReference type="SUPFAM" id="SSF82185">
    <property type="entry name" value="Histone H3 K4-specific methyltransferase SET7/9 N-terminal domain"/>
    <property type="match status" value="1"/>
</dbReference>
<accession>A0A1Z8BB59</accession>
<organism evidence="2 3">
    <name type="scientific">Nonlabens dokdonensis</name>
    <dbReference type="NCBI Taxonomy" id="328515"/>
    <lineage>
        <taxon>Bacteria</taxon>
        <taxon>Pseudomonadati</taxon>
        <taxon>Bacteroidota</taxon>
        <taxon>Flavobacteriia</taxon>
        <taxon>Flavobacteriales</taxon>
        <taxon>Flavobacteriaceae</taxon>
        <taxon>Nonlabens</taxon>
    </lineage>
</organism>
<protein>
    <submittedName>
        <fullName evidence="2">Uncharacterized protein</fullName>
    </submittedName>
</protein>
<reference evidence="3" key="1">
    <citation type="journal article" date="2017" name="Proc. Natl. Acad. Sci. U.S.A.">
        <title>Simulation of Deepwater Horizon oil plume reveals substrate specialization within a complex community of hydrocarbon-degraders.</title>
        <authorList>
            <person name="Hu P."/>
            <person name="Dubinsky E.A."/>
            <person name="Probst A.J."/>
            <person name="Wang J."/>
            <person name="Sieber C.M.K."/>
            <person name="Tom L.M."/>
            <person name="Gardinali P."/>
            <person name="Banfield J.F."/>
            <person name="Atlas R.M."/>
            <person name="Andersen G.L."/>
        </authorList>
    </citation>
    <scope>NUCLEOTIDE SEQUENCE [LARGE SCALE GENOMIC DNA]</scope>
</reference>
<name>A0A1Z8BB59_9FLAO</name>
<feature type="signal peptide" evidence="1">
    <location>
        <begin position="1"/>
        <end position="17"/>
    </location>
</feature>
<dbReference type="InterPro" id="IPR011652">
    <property type="entry name" value="MORN_2"/>
</dbReference>
<keyword evidence="1" id="KW-0732">Signal</keyword>
<dbReference type="Gene3D" id="3.90.930.1">
    <property type="match status" value="1"/>
</dbReference>
<dbReference type="PROSITE" id="PS51257">
    <property type="entry name" value="PROKAR_LIPOPROTEIN"/>
    <property type="match status" value="1"/>
</dbReference>
<gene>
    <name evidence="2" type="ORF">A9Q93_02125</name>
</gene>
<evidence type="ECO:0000313" key="2">
    <source>
        <dbReference type="EMBL" id="OUS19831.1"/>
    </source>
</evidence>
<dbReference type="RefSeq" id="WP_303685736.1">
    <property type="nucleotide sequence ID" value="NZ_CAJXYO010000012.1"/>
</dbReference>
<sequence>MKNLFLLIFLVSLLGCAQNKNSEEEPNESEMVSMDDATTTLPETGMVSMNDATVTYGGEYGQQYFKKGSKRPYTGWLCARYDNGELESAQQFVNGIGNGIWINYNPDGSKESQGTYVNNKTEGPAKLFYEDGSVKASGNYVHLKRKVGTWLFYDREGNVVSKRYFTL</sequence>
<dbReference type="Proteomes" id="UP000196102">
    <property type="component" value="Unassembled WGS sequence"/>
</dbReference>
<proteinExistence type="predicted"/>
<dbReference type="Pfam" id="PF07661">
    <property type="entry name" value="MORN_2"/>
    <property type="match status" value="3"/>
</dbReference>
<comment type="caution">
    <text evidence="2">The sequence shown here is derived from an EMBL/GenBank/DDBJ whole genome shotgun (WGS) entry which is preliminary data.</text>
</comment>
<dbReference type="EMBL" id="MAAX01000034">
    <property type="protein sequence ID" value="OUS19831.1"/>
    <property type="molecule type" value="Genomic_DNA"/>
</dbReference>